<dbReference type="Proteomes" id="UP000032278">
    <property type="component" value="Unassembled WGS sequence"/>
</dbReference>
<gene>
    <name evidence="4" type="ORF">AT55_01004</name>
</gene>
<evidence type="ECO:0000256" key="2">
    <source>
        <dbReference type="ARBA" id="ARBA00022840"/>
    </source>
</evidence>
<dbReference type="InterPro" id="IPR017871">
    <property type="entry name" value="ABC_transporter-like_CS"/>
</dbReference>
<dbReference type="GO" id="GO:0005886">
    <property type="term" value="C:plasma membrane"/>
    <property type="evidence" value="ECO:0007669"/>
    <property type="project" value="TreeGrafter"/>
</dbReference>
<dbReference type="EMBL" id="JAUE01000038">
    <property type="protein sequence ID" value="KIS17647.1"/>
    <property type="molecule type" value="Genomic_DNA"/>
</dbReference>
<dbReference type="InterPro" id="IPR019895">
    <property type="entry name" value="L_ocin_972_ABC"/>
</dbReference>
<dbReference type="InterPro" id="IPR027417">
    <property type="entry name" value="P-loop_NTPase"/>
</dbReference>
<dbReference type="InterPro" id="IPR003593">
    <property type="entry name" value="AAA+_ATPase"/>
</dbReference>
<reference evidence="4 5" key="1">
    <citation type="submission" date="2013-11" db="EMBL/GenBank/DDBJ databases">
        <authorList>
            <person name="da Piedade I."/>
            <person name="Tang M.H.E."/>
            <person name="Bojesen A.M."/>
        </authorList>
    </citation>
    <scope>NUCLEOTIDE SEQUENCE [LARGE SCALE GENOMIC DNA]</scope>
    <source>
        <strain evidence="4 5">Sz4is</strain>
    </source>
</reference>
<dbReference type="InterPro" id="IPR003439">
    <property type="entry name" value="ABC_transporter-like_ATP-bd"/>
</dbReference>
<evidence type="ECO:0000259" key="3">
    <source>
        <dbReference type="PROSITE" id="PS50893"/>
    </source>
</evidence>
<dbReference type="GO" id="GO:0005524">
    <property type="term" value="F:ATP binding"/>
    <property type="evidence" value="ECO:0007669"/>
    <property type="project" value="UniProtKB-KW"/>
</dbReference>
<sequence>MIELKQVSKSFGERELFSNLSMTFEVGKVYALIGSSGSGKTTLMNMMGKLEPYDGTIFYRDEDLASCKSSDFFRHELGYLFQNFGLIENQTIEENLKLGLIGQKLTKSEQHRREKQALERVGLSYLNLDKRIFELSGGESQRVALAKVILKNPPFILADEPTASIDPVTSKLIMEILLSLRDTNRLIIVATHNPAIWEMADKIITMDSLR</sequence>
<dbReference type="Pfam" id="PF00005">
    <property type="entry name" value="ABC_tran"/>
    <property type="match status" value="1"/>
</dbReference>
<keyword evidence="1" id="KW-0547">Nucleotide-binding</keyword>
<evidence type="ECO:0000313" key="4">
    <source>
        <dbReference type="EMBL" id="KIS17647.1"/>
    </source>
</evidence>
<accession>A0AAW3GLZ1</accession>
<dbReference type="NCBIfam" id="TIGR03608">
    <property type="entry name" value="L_ocin_972_ABC"/>
    <property type="match status" value="1"/>
</dbReference>
<comment type="caution">
    <text evidence="4">The sequence shown here is derived from an EMBL/GenBank/DDBJ whole genome shotgun (WGS) entry which is preliminary data.</text>
</comment>
<feature type="domain" description="ABC transporter" evidence="3">
    <location>
        <begin position="2"/>
        <end position="209"/>
    </location>
</feature>
<evidence type="ECO:0000313" key="5">
    <source>
        <dbReference type="Proteomes" id="UP000032278"/>
    </source>
</evidence>
<keyword evidence="2" id="KW-0067">ATP-binding</keyword>
<dbReference type="GO" id="GO:0016887">
    <property type="term" value="F:ATP hydrolysis activity"/>
    <property type="evidence" value="ECO:0007669"/>
    <property type="project" value="InterPro"/>
</dbReference>
<evidence type="ECO:0000256" key="1">
    <source>
        <dbReference type="ARBA" id="ARBA00022741"/>
    </source>
</evidence>
<proteinExistence type="predicted"/>
<dbReference type="PROSITE" id="PS00211">
    <property type="entry name" value="ABC_TRANSPORTER_1"/>
    <property type="match status" value="1"/>
</dbReference>
<dbReference type="PROSITE" id="PS50893">
    <property type="entry name" value="ABC_TRANSPORTER_2"/>
    <property type="match status" value="1"/>
</dbReference>
<dbReference type="SUPFAM" id="SSF52540">
    <property type="entry name" value="P-loop containing nucleoside triphosphate hydrolases"/>
    <property type="match status" value="1"/>
</dbReference>
<dbReference type="GO" id="GO:0022857">
    <property type="term" value="F:transmembrane transporter activity"/>
    <property type="evidence" value="ECO:0007669"/>
    <property type="project" value="TreeGrafter"/>
</dbReference>
<organism evidence="4 5">
    <name type="scientific">Streptococcus equi subsp. zooepidemicus Sz4is</name>
    <dbReference type="NCBI Taxonomy" id="1381082"/>
    <lineage>
        <taxon>Bacteria</taxon>
        <taxon>Bacillati</taxon>
        <taxon>Bacillota</taxon>
        <taxon>Bacilli</taxon>
        <taxon>Lactobacillales</taxon>
        <taxon>Streptococcaceae</taxon>
        <taxon>Streptococcus</taxon>
    </lineage>
</organism>
<dbReference type="RefSeq" id="WP_021320764.1">
    <property type="nucleotide sequence ID" value="NZ_JAUE01000038.1"/>
</dbReference>
<dbReference type="InterPro" id="IPR015854">
    <property type="entry name" value="ABC_transpr_LolD-like"/>
</dbReference>
<name>A0AAW3GLZ1_STRSZ</name>
<dbReference type="AlphaFoldDB" id="A0AAW3GLZ1"/>
<dbReference type="Gene3D" id="3.40.50.300">
    <property type="entry name" value="P-loop containing nucleotide triphosphate hydrolases"/>
    <property type="match status" value="1"/>
</dbReference>
<protein>
    <submittedName>
        <fullName evidence="4">ABC transporter</fullName>
    </submittedName>
</protein>
<dbReference type="SMART" id="SM00382">
    <property type="entry name" value="AAA"/>
    <property type="match status" value="1"/>
</dbReference>
<dbReference type="PANTHER" id="PTHR24220:SF86">
    <property type="entry name" value="ABC TRANSPORTER ABCH.1"/>
    <property type="match status" value="1"/>
</dbReference>
<dbReference type="PANTHER" id="PTHR24220">
    <property type="entry name" value="IMPORT ATP-BINDING PROTEIN"/>
    <property type="match status" value="1"/>
</dbReference>